<proteinExistence type="predicted"/>
<feature type="signal peptide" evidence="1">
    <location>
        <begin position="1"/>
        <end position="21"/>
    </location>
</feature>
<keyword evidence="3" id="KW-1185">Reference proteome</keyword>
<dbReference type="EMBL" id="JACICF010000002">
    <property type="protein sequence ID" value="MBB3764722.1"/>
    <property type="molecule type" value="Genomic_DNA"/>
</dbReference>
<name>A0A839Z532_9SPHN</name>
<sequence length="88" mass="9096">MTKYWVALIPAALILPGCAAADDRERSLARCERTLARNASPDVAAKACNCIVDGLAAEGLTILGAVNDERGKAIVRSCGRDAGLPVAS</sequence>
<organism evidence="2 3">
    <name type="scientific">Sphingomicrobium lutaoense</name>
    <dbReference type="NCBI Taxonomy" id="515949"/>
    <lineage>
        <taxon>Bacteria</taxon>
        <taxon>Pseudomonadati</taxon>
        <taxon>Pseudomonadota</taxon>
        <taxon>Alphaproteobacteria</taxon>
        <taxon>Sphingomonadales</taxon>
        <taxon>Sphingomonadaceae</taxon>
        <taxon>Sphingomicrobium</taxon>
    </lineage>
</organism>
<dbReference type="AlphaFoldDB" id="A0A839Z532"/>
<evidence type="ECO:0000313" key="2">
    <source>
        <dbReference type="EMBL" id="MBB3764722.1"/>
    </source>
</evidence>
<keyword evidence="1" id="KW-0732">Signal</keyword>
<dbReference type="RefSeq" id="WP_183934098.1">
    <property type="nucleotide sequence ID" value="NZ_JACICF010000002.1"/>
</dbReference>
<accession>A0A839Z532</accession>
<dbReference type="Proteomes" id="UP000578569">
    <property type="component" value="Unassembled WGS sequence"/>
</dbReference>
<protein>
    <submittedName>
        <fullName evidence="2">Uncharacterized protein</fullName>
    </submittedName>
</protein>
<evidence type="ECO:0000313" key="3">
    <source>
        <dbReference type="Proteomes" id="UP000578569"/>
    </source>
</evidence>
<comment type="caution">
    <text evidence="2">The sequence shown here is derived from an EMBL/GenBank/DDBJ whole genome shotgun (WGS) entry which is preliminary data.</text>
</comment>
<gene>
    <name evidence="2" type="ORF">FHS50_001784</name>
</gene>
<evidence type="ECO:0000256" key="1">
    <source>
        <dbReference type="SAM" id="SignalP"/>
    </source>
</evidence>
<reference evidence="2 3" key="1">
    <citation type="submission" date="2020-08" db="EMBL/GenBank/DDBJ databases">
        <title>Genomic Encyclopedia of Type Strains, Phase IV (KMG-IV): sequencing the most valuable type-strain genomes for metagenomic binning, comparative biology and taxonomic classification.</title>
        <authorList>
            <person name="Goeker M."/>
        </authorList>
    </citation>
    <scope>NUCLEOTIDE SEQUENCE [LARGE SCALE GENOMIC DNA]</scope>
    <source>
        <strain evidence="2 3">DSM 24194</strain>
    </source>
</reference>
<feature type="chain" id="PRO_5032924544" evidence="1">
    <location>
        <begin position="22"/>
        <end position="88"/>
    </location>
</feature>